<comment type="similarity">
    <text evidence="1">Belongs to the myoviridae tail sheath protein family.</text>
</comment>
<dbReference type="Gene3D" id="3.40.50.11780">
    <property type="match status" value="1"/>
</dbReference>
<dbReference type="InterPro" id="IPR052042">
    <property type="entry name" value="Tail_sheath_structural"/>
</dbReference>
<reference evidence="4 5" key="1">
    <citation type="submission" date="2017-06" db="EMBL/GenBank/DDBJ databases">
        <title>Genome sequencing of cyanobaciteial culture collection at National Institute for Environmental Studies (NIES).</title>
        <authorList>
            <person name="Hirose Y."/>
            <person name="Shimura Y."/>
            <person name="Fujisawa T."/>
            <person name="Nakamura Y."/>
            <person name="Kawachi M."/>
        </authorList>
    </citation>
    <scope>NUCLEOTIDE SEQUENCE [LARGE SCALE GENOMIC DNA]</scope>
    <source>
        <strain evidence="4 5">NIES-37</strain>
    </source>
</reference>
<feature type="domain" description="Tail sheath protein C-terminal" evidence="3">
    <location>
        <begin position="274"/>
        <end position="377"/>
    </location>
</feature>
<dbReference type="Proteomes" id="UP000218785">
    <property type="component" value="Chromosome"/>
</dbReference>
<keyword evidence="5" id="KW-1185">Reference proteome</keyword>
<accession>A0A1Z4N4I3</accession>
<dbReference type="AlphaFoldDB" id="A0A1Z4N4I3"/>
<dbReference type="EMBL" id="AP018248">
    <property type="protein sequence ID" value="BAZ00616.1"/>
    <property type="molecule type" value="Genomic_DNA"/>
</dbReference>
<organism evidence="4 5">
    <name type="scientific">Tolypothrix tenuis PCC 7101</name>
    <dbReference type="NCBI Taxonomy" id="231146"/>
    <lineage>
        <taxon>Bacteria</taxon>
        <taxon>Bacillati</taxon>
        <taxon>Cyanobacteriota</taxon>
        <taxon>Cyanophyceae</taxon>
        <taxon>Nostocales</taxon>
        <taxon>Tolypothrichaceae</taxon>
        <taxon>Tolypothrix</taxon>
    </lineage>
</organism>
<proteinExistence type="inferred from homology"/>
<feature type="domain" description="Tail sheath protein subtilisin-like" evidence="2">
    <location>
        <begin position="126"/>
        <end position="273"/>
    </location>
</feature>
<dbReference type="InterPro" id="IPR035089">
    <property type="entry name" value="Phage_sheath_subtilisin"/>
</dbReference>
<gene>
    <name evidence="4" type="ORF">NIES37_46110</name>
</gene>
<evidence type="ECO:0000256" key="1">
    <source>
        <dbReference type="ARBA" id="ARBA00008005"/>
    </source>
</evidence>
<dbReference type="PANTHER" id="PTHR35861:SF1">
    <property type="entry name" value="PHAGE TAIL SHEATH PROTEIN"/>
    <property type="match status" value="1"/>
</dbReference>
<sequence length="396" mass="44291">MQTSTHLNLSAPGVYLQDIPSLPGKDLLTGVPVFLGVPKVNNSLNHSLPVPKMLTLWTQFVQYFQPLDDIELHKLLDSYLANAVRGFFENGGRLCYFLPLPDNSLLALQNGLQVIESLDVIDLVCAPDIMQNPPTEALEMQRAVLEHCDRMGDRFAILDAVNISNFEDIQTLKAQQQGLTGDNGALYAPWLKTENASTYIPPCGHIAGIYARNDAEVGVHRAPANYLLEGVLDLSILFTDADWEILNAEIGAGVNCIRSFRSRGIRIWGSRTLSQNPEWQYINIRRLKITVLRWVERNLADAIFEPNNIDLWDRIVRELTVYCESLWEKGAIYGDTPEEAFYVKCDAETNPPEIRNTGQIVTEIGLAPTAPSEFIVISLVHRSNGVKFVEIQSVES</sequence>
<dbReference type="Pfam" id="PF17482">
    <property type="entry name" value="Phage_sheath_1C"/>
    <property type="match status" value="1"/>
</dbReference>
<evidence type="ECO:0000259" key="3">
    <source>
        <dbReference type="Pfam" id="PF17482"/>
    </source>
</evidence>
<name>A0A1Z4N4I3_9CYAN</name>
<evidence type="ECO:0000259" key="2">
    <source>
        <dbReference type="Pfam" id="PF04984"/>
    </source>
</evidence>
<dbReference type="KEGG" id="ttq:NIES37_46110"/>
<evidence type="ECO:0000313" key="5">
    <source>
        <dbReference type="Proteomes" id="UP000218785"/>
    </source>
</evidence>
<dbReference type="Pfam" id="PF04984">
    <property type="entry name" value="Phage_sheath_1"/>
    <property type="match status" value="1"/>
</dbReference>
<dbReference type="InterPro" id="IPR020287">
    <property type="entry name" value="Tail_sheath_C"/>
</dbReference>
<protein>
    <submittedName>
        <fullName evidence="4">Phage tail sheath protein fi-like protein</fullName>
    </submittedName>
</protein>
<dbReference type="RefSeq" id="WP_096579631.1">
    <property type="nucleotide sequence ID" value="NZ_CAWNJS010000001.1"/>
</dbReference>
<evidence type="ECO:0000313" key="4">
    <source>
        <dbReference type="EMBL" id="BAZ00616.1"/>
    </source>
</evidence>
<dbReference type="PANTHER" id="PTHR35861">
    <property type="match status" value="1"/>
</dbReference>